<accession>A0ACC2KV04</accession>
<organism evidence="1 2">
    <name type="scientific">Persea americana</name>
    <name type="common">Avocado</name>
    <dbReference type="NCBI Taxonomy" id="3435"/>
    <lineage>
        <taxon>Eukaryota</taxon>
        <taxon>Viridiplantae</taxon>
        <taxon>Streptophyta</taxon>
        <taxon>Embryophyta</taxon>
        <taxon>Tracheophyta</taxon>
        <taxon>Spermatophyta</taxon>
        <taxon>Magnoliopsida</taxon>
        <taxon>Magnoliidae</taxon>
        <taxon>Laurales</taxon>
        <taxon>Lauraceae</taxon>
        <taxon>Persea</taxon>
    </lineage>
</organism>
<dbReference type="Proteomes" id="UP001234297">
    <property type="component" value="Chromosome 11"/>
</dbReference>
<gene>
    <name evidence="1" type="ORF">MRB53_033333</name>
</gene>
<keyword evidence="2" id="KW-1185">Reference proteome</keyword>
<comment type="caution">
    <text evidence="1">The sequence shown here is derived from an EMBL/GenBank/DDBJ whole genome shotgun (WGS) entry which is preliminary data.</text>
</comment>
<proteinExistence type="predicted"/>
<sequence>MQQWKLRFLRPLGHSLLYKTKQTSLQHFTIEEKRCRGRRGREGKERWGGAACVDGCASEEEQKEKEEEGVQAGGGAGEEVEEEERNALGGWLMEIRGAAVER</sequence>
<reference evidence="1 2" key="1">
    <citation type="journal article" date="2022" name="Hortic Res">
        <title>A haplotype resolved chromosomal level avocado genome allows analysis of novel avocado genes.</title>
        <authorList>
            <person name="Nath O."/>
            <person name="Fletcher S.J."/>
            <person name="Hayward A."/>
            <person name="Shaw L.M."/>
            <person name="Masouleh A.K."/>
            <person name="Furtado A."/>
            <person name="Henry R.J."/>
            <person name="Mitter N."/>
        </authorList>
    </citation>
    <scope>NUCLEOTIDE SEQUENCE [LARGE SCALE GENOMIC DNA]</scope>
    <source>
        <strain evidence="2">cv. Hass</strain>
    </source>
</reference>
<evidence type="ECO:0000313" key="1">
    <source>
        <dbReference type="EMBL" id="KAJ8624803.1"/>
    </source>
</evidence>
<name>A0ACC2KV04_PERAE</name>
<evidence type="ECO:0000313" key="2">
    <source>
        <dbReference type="Proteomes" id="UP001234297"/>
    </source>
</evidence>
<protein>
    <submittedName>
        <fullName evidence="1">Uncharacterized protein</fullName>
    </submittedName>
</protein>
<dbReference type="EMBL" id="CM056819">
    <property type="protein sequence ID" value="KAJ8624803.1"/>
    <property type="molecule type" value="Genomic_DNA"/>
</dbReference>